<dbReference type="AlphaFoldDB" id="A0A7Y4F8T4"/>
<evidence type="ECO:0000313" key="1">
    <source>
        <dbReference type="EMBL" id="KJY77117.1"/>
    </source>
</evidence>
<dbReference type="GeneID" id="93944696"/>
<reference evidence="1" key="1">
    <citation type="journal article" date="2015" name="BMC Genomics">
        <title>Genome mining reveals unlocked bioactive potential of marine Gram-negative bacteria.</title>
        <authorList>
            <person name="Machado H."/>
            <person name="Sonnenschein E.C."/>
            <person name="Melchiorsen J."/>
            <person name="Gram L."/>
        </authorList>
    </citation>
    <scope>NUCLEOTIDE SEQUENCE</scope>
    <source>
        <strain evidence="1">S2052</strain>
    </source>
</reference>
<dbReference type="RefSeq" id="WP_045985114.1">
    <property type="nucleotide sequence ID" value="NZ_CP063052.1"/>
</dbReference>
<proteinExistence type="predicted"/>
<protein>
    <submittedName>
        <fullName evidence="1">Uncharacterized protein</fullName>
    </submittedName>
</protein>
<comment type="caution">
    <text evidence="1">The sequence shown here is derived from an EMBL/GenBank/DDBJ whole genome shotgun (WGS) entry which is preliminary data.</text>
</comment>
<sequence>MKKLLALLATTLFTIPSIASEDVTHWTVTISKVHVNDETVKIQTLGASQPNPSSSQWSCTNGWLNLDGYSNAIAAGLKFSAAMEAYKSKTTARVGVKGSGNDCVLTYITIN</sequence>
<accession>A0A7Y4F8T4</accession>
<name>A0A7Y4F8T4_9VIBR</name>
<gene>
    <name evidence="1" type="ORF">TW71_04680</name>
</gene>
<organism evidence="1">
    <name type="scientific">Vibrio coralliilyticus</name>
    <dbReference type="NCBI Taxonomy" id="190893"/>
    <lineage>
        <taxon>Bacteria</taxon>
        <taxon>Pseudomonadati</taxon>
        <taxon>Pseudomonadota</taxon>
        <taxon>Gammaproteobacteria</taxon>
        <taxon>Vibrionales</taxon>
        <taxon>Vibrionaceae</taxon>
        <taxon>Vibrio</taxon>
    </lineage>
</organism>
<dbReference type="EMBL" id="JXXR01000002">
    <property type="protein sequence ID" value="KJY77117.1"/>
    <property type="molecule type" value="Genomic_DNA"/>
</dbReference>